<accession>A0A4Z2I3N6</accession>
<feature type="compositionally biased region" description="Basic and acidic residues" evidence="1">
    <location>
        <begin position="92"/>
        <end position="108"/>
    </location>
</feature>
<gene>
    <name evidence="2" type="ORF">EYF80_017356</name>
</gene>
<dbReference type="Proteomes" id="UP000314294">
    <property type="component" value="Unassembled WGS sequence"/>
</dbReference>
<keyword evidence="3" id="KW-1185">Reference proteome</keyword>
<feature type="compositionally biased region" description="Basic and acidic residues" evidence="1">
    <location>
        <begin position="41"/>
        <end position="57"/>
    </location>
</feature>
<name>A0A4Z2I3N6_9TELE</name>
<protein>
    <submittedName>
        <fullName evidence="2">Uncharacterized protein</fullName>
    </submittedName>
</protein>
<evidence type="ECO:0000256" key="1">
    <source>
        <dbReference type="SAM" id="MobiDB-lite"/>
    </source>
</evidence>
<comment type="caution">
    <text evidence="2">The sequence shown here is derived from an EMBL/GenBank/DDBJ whole genome shotgun (WGS) entry which is preliminary data.</text>
</comment>
<reference evidence="2 3" key="1">
    <citation type="submission" date="2019-03" db="EMBL/GenBank/DDBJ databases">
        <title>First draft genome of Liparis tanakae, snailfish: a comprehensive survey of snailfish specific genes.</title>
        <authorList>
            <person name="Kim W."/>
            <person name="Song I."/>
            <person name="Jeong J.-H."/>
            <person name="Kim D."/>
            <person name="Kim S."/>
            <person name="Ryu S."/>
            <person name="Song J.Y."/>
            <person name="Lee S.K."/>
        </authorList>
    </citation>
    <scope>NUCLEOTIDE SEQUENCE [LARGE SCALE GENOMIC DNA]</scope>
    <source>
        <tissue evidence="2">Muscle</tissue>
    </source>
</reference>
<feature type="region of interest" description="Disordered" evidence="1">
    <location>
        <begin position="41"/>
        <end position="60"/>
    </location>
</feature>
<feature type="region of interest" description="Disordered" evidence="1">
    <location>
        <begin position="81"/>
        <end position="146"/>
    </location>
</feature>
<organism evidence="2 3">
    <name type="scientific">Liparis tanakae</name>
    <name type="common">Tanaka's snailfish</name>
    <dbReference type="NCBI Taxonomy" id="230148"/>
    <lineage>
        <taxon>Eukaryota</taxon>
        <taxon>Metazoa</taxon>
        <taxon>Chordata</taxon>
        <taxon>Craniata</taxon>
        <taxon>Vertebrata</taxon>
        <taxon>Euteleostomi</taxon>
        <taxon>Actinopterygii</taxon>
        <taxon>Neopterygii</taxon>
        <taxon>Teleostei</taxon>
        <taxon>Neoteleostei</taxon>
        <taxon>Acanthomorphata</taxon>
        <taxon>Eupercaria</taxon>
        <taxon>Perciformes</taxon>
        <taxon>Cottioidei</taxon>
        <taxon>Cottales</taxon>
        <taxon>Liparidae</taxon>
        <taxon>Liparis</taxon>
    </lineage>
</organism>
<evidence type="ECO:0000313" key="3">
    <source>
        <dbReference type="Proteomes" id="UP000314294"/>
    </source>
</evidence>
<proteinExistence type="predicted"/>
<sequence length="146" mass="15988">MTSPPRTADAGSRDYQHSDVAHTASSKFLERLIVGAHEVDEGLSEYRETERKGEKGGEGAFQSMALRGVLCSLNSCEPMQPGEHGLALLDPGVREKDSETLRSTDLKKQSSHNRAGRRAAPVSSARHTHNPKSCYAQNQRETVETL</sequence>
<dbReference type="EMBL" id="SRLO01000137">
    <property type="protein sequence ID" value="TNN72430.1"/>
    <property type="molecule type" value="Genomic_DNA"/>
</dbReference>
<evidence type="ECO:0000313" key="2">
    <source>
        <dbReference type="EMBL" id="TNN72430.1"/>
    </source>
</evidence>
<dbReference type="AlphaFoldDB" id="A0A4Z2I3N6"/>